<accession>K1U3H1</accession>
<protein>
    <submittedName>
        <fullName evidence="8">ABC transporter, permease protein</fullName>
    </submittedName>
</protein>
<feature type="transmembrane region" description="Helical" evidence="6">
    <location>
        <begin position="189"/>
        <end position="210"/>
    </location>
</feature>
<evidence type="ECO:0000256" key="2">
    <source>
        <dbReference type="ARBA" id="ARBA00022475"/>
    </source>
</evidence>
<organism evidence="8">
    <name type="scientific">human gut metagenome</name>
    <dbReference type="NCBI Taxonomy" id="408170"/>
    <lineage>
        <taxon>unclassified sequences</taxon>
        <taxon>metagenomes</taxon>
        <taxon>organismal metagenomes</taxon>
    </lineage>
</organism>
<comment type="caution">
    <text evidence="8">The sequence shown here is derived from an EMBL/GenBank/DDBJ whole genome shotgun (WGS) entry which is preliminary data.</text>
</comment>
<reference evidence="8" key="1">
    <citation type="journal article" date="2013" name="Environ. Microbiol.">
        <title>Microbiota from the distal guts of lean and obese adolescents exhibit partial functional redundancy besides clear differences in community structure.</title>
        <authorList>
            <person name="Ferrer M."/>
            <person name="Ruiz A."/>
            <person name="Lanza F."/>
            <person name="Haange S.B."/>
            <person name="Oberbach A."/>
            <person name="Till H."/>
            <person name="Bargiela R."/>
            <person name="Campoy C."/>
            <person name="Segura M.T."/>
            <person name="Richter M."/>
            <person name="von Bergen M."/>
            <person name="Seifert J."/>
            <person name="Suarez A."/>
        </authorList>
    </citation>
    <scope>NUCLEOTIDE SEQUENCE</scope>
</reference>
<evidence type="ECO:0000256" key="6">
    <source>
        <dbReference type="SAM" id="Phobius"/>
    </source>
</evidence>
<feature type="transmembrane region" description="Helical" evidence="6">
    <location>
        <begin position="160"/>
        <end position="177"/>
    </location>
</feature>
<proteinExistence type="predicted"/>
<evidence type="ECO:0000256" key="3">
    <source>
        <dbReference type="ARBA" id="ARBA00022692"/>
    </source>
</evidence>
<dbReference type="EMBL" id="AJWY01001439">
    <property type="protein sequence ID" value="EKC79777.1"/>
    <property type="molecule type" value="Genomic_DNA"/>
</dbReference>
<evidence type="ECO:0000256" key="4">
    <source>
        <dbReference type="ARBA" id="ARBA00022989"/>
    </source>
</evidence>
<dbReference type="PANTHER" id="PTHR30287:SF1">
    <property type="entry name" value="INNER MEMBRANE PROTEIN"/>
    <property type="match status" value="1"/>
</dbReference>
<feature type="non-terminal residue" evidence="8">
    <location>
        <position position="212"/>
    </location>
</feature>
<name>K1U3H1_9ZZZZ</name>
<comment type="subcellular location">
    <subcellularLocation>
        <location evidence="1">Cell membrane</location>
        <topology evidence="1">Multi-pass membrane protein</topology>
    </subcellularLocation>
</comment>
<feature type="domain" description="ABC3 transporter permease C-terminal" evidence="7">
    <location>
        <begin position="110"/>
        <end position="209"/>
    </location>
</feature>
<evidence type="ECO:0000313" key="8">
    <source>
        <dbReference type="EMBL" id="EKC79777.1"/>
    </source>
</evidence>
<feature type="non-terminal residue" evidence="8">
    <location>
        <position position="1"/>
    </location>
</feature>
<dbReference type="GO" id="GO:0005886">
    <property type="term" value="C:plasma membrane"/>
    <property type="evidence" value="ECO:0007669"/>
    <property type="project" value="UniProtKB-SubCell"/>
</dbReference>
<gene>
    <name evidence="8" type="ORF">LEA_02082</name>
</gene>
<dbReference type="InterPro" id="IPR038766">
    <property type="entry name" value="Membrane_comp_ABC_pdt"/>
</dbReference>
<keyword evidence="2" id="KW-1003">Cell membrane</keyword>
<sequence length="212" mass="23333">EIPDDGVSISMKMADNLGVEKGDTIKWHIVGNDKWVSTKVSSIHADPISQGLIMTPDYFEDLGLNYTPTSIVTSQNVTSDYNGIKAVNTLDTAVSNWNEISESMLSMVSILIFFAALLAVIVLYNLGLLSFTEIEREIATLKVIGFETNNLRKLLLTQNLWFTSMGFVLGIPFGYLLMKSMTDSAGPSFQFPITLSPGNLMLSFIITFSLSI</sequence>
<evidence type="ECO:0000259" key="7">
    <source>
        <dbReference type="Pfam" id="PF02687"/>
    </source>
</evidence>
<dbReference type="InterPro" id="IPR003838">
    <property type="entry name" value="ABC3_permease_C"/>
</dbReference>
<evidence type="ECO:0000256" key="5">
    <source>
        <dbReference type="ARBA" id="ARBA00023136"/>
    </source>
</evidence>
<dbReference type="AlphaFoldDB" id="K1U3H1"/>
<dbReference type="Pfam" id="PF02687">
    <property type="entry name" value="FtsX"/>
    <property type="match status" value="1"/>
</dbReference>
<keyword evidence="3 6" id="KW-0812">Transmembrane</keyword>
<dbReference type="PANTHER" id="PTHR30287">
    <property type="entry name" value="MEMBRANE COMPONENT OF PREDICTED ABC SUPERFAMILY METABOLITE UPTAKE TRANSPORTER"/>
    <property type="match status" value="1"/>
</dbReference>
<keyword evidence="4 6" id="KW-1133">Transmembrane helix</keyword>
<keyword evidence="5 6" id="KW-0472">Membrane</keyword>
<feature type="transmembrane region" description="Helical" evidence="6">
    <location>
        <begin position="104"/>
        <end position="126"/>
    </location>
</feature>
<evidence type="ECO:0000256" key="1">
    <source>
        <dbReference type="ARBA" id="ARBA00004651"/>
    </source>
</evidence>